<dbReference type="InterPro" id="IPR012341">
    <property type="entry name" value="6hp_glycosidase-like_sf"/>
</dbReference>
<dbReference type="AlphaFoldDB" id="A0A9W8HEL3"/>
<dbReference type="GO" id="GO:0005993">
    <property type="term" value="P:trehalose catabolic process"/>
    <property type="evidence" value="ECO:0007669"/>
    <property type="project" value="TreeGrafter"/>
</dbReference>
<organism evidence="6 7">
    <name type="scientific">Coemansia interrupta</name>
    <dbReference type="NCBI Taxonomy" id="1126814"/>
    <lineage>
        <taxon>Eukaryota</taxon>
        <taxon>Fungi</taxon>
        <taxon>Fungi incertae sedis</taxon>
        <taxon>Zoopagomycota</taxon>
        <taxon>Kickxellomycotina</taxon>
        <taxon>Kickxellomycetes</taxon>
        <taxon>Kickxellales</taxon>
        <taxon>Kickxellaceae</taxon>
        <taxon>Coemansia</taxon>
    </lineage>
</organism>
<dbReference type="PRINTS" id="PR00744">
    <property type="entry name" value="GLHYDRLASE37"/>
</dbReference>
<dbReference type="GO" id="GO:0004555">
    <property type="term" value="F:alpha,alpha-trehalase activity"/>
    <property type="evidence" value="ECO:0007669"/>
    <property type="project" value="UniProtKB-EC"/>
</dbReference>
<dbReference type="SUPFAM" id="SSF48208">
    <property type="entry name" value="Six-hairpin glycosidases"/>
    <property type="match status" value="1"/>
</dbReference>
<feature type="chain" id="PRO_5040973096" description="Trehalase" evidence="5">
    <location>
        <begin position="19"/>
        <end position="627"/>
    </location>
</feature>
<dbReference type="Proteomes" id="UP001140172">
    <property type="component" value="Unassembled WGS sequence"/>
</dbReference>
<protein>
    <recommendedName>
        <fullName evidence="4">Trehalase</fullName>
        <ecNumber evidence="4">3.2.1.28</ecNumber>
    </recommendedName>
    <alternativeName>
        <fullName evidence="4">Alpha-trehalose glucohydrolase</fullName>
    </alternativeName>
</protein>
<dbReference type="PROSITE" id="PS00928">
    <property type="entry name" value="TREHALASE_2"/>
    <property type="match status" value="1"/>
</dbReference>
<evidence type="ECO:0000256" key="4">
    <source>
        <dbReference type="RuleBase" id="RU361180"/>
    </source>
</evidence>
<evidence type="ECO:0000313" key="7">
    <source>
        <dbReference type="Proteomes" id="UP001140172"/>
    </source>
</evidence>
<dbReference type="InterPro" id="IPR008928">
    <property type="entry name" value="6-hairpin_glycosidase_sf"/>
</dbReference>
<comment type="caution">
    <text evidence="6">The sequence shown here is derived from an EMBL/GenBank/DDBJ whole genome shotgun (WGS) entry which is preliminary data.</text>
</comment>
<dbReference type="PROSITE" id="PS00927">
    <property type="entry name" value="TREHALASE_1"/>
    <property type="match status" value="1"/>
</dbReference>
<dbReference type="EC" id="3.2.1.28" evidence="4"/>
<dbReference type="OrthoDB" id="3542292at2759"/>
<dbReference type="Gene3D" id="1.50.10.10">
    <property type="match status" value="1"/>
</dbReference>
<comment type="similarity">
    <text evidence="1 4">Belongs to the glycosyl hydrolase 37 family.</text>
</comment>
<sequence length="627" mass="69940">MLAKYSLLGLFAGSFSLAALPFYPPCDSPIYCYGDLLHAVQMAKLFADDKTFVDKPTKRPVAQVLAAFESIGGINATQEALKTFVAENFAEEGQELKQVDNLPQFDPNPEFLHGVHDPLLREFGRTVHGYWKSLIREQDLTKLCDGCVSSMLPLKYHFVVPGGRFREIYYWDTYFTLEGLLISGLKDIAKSNIKDLLDFVDMFGFVPNGARVYYQDRSQPPMLALMVQLYDRYAGGDDFALKALPQLLTEYEYWAKYHSATVRASDGDHMLSRYIVTTDQPRPEAYSSDYALAHSVSTDSKRQAQIYADMAAGAESGWDYSSRWVRDPLAPPDKILHGIRTSHVVPVELNTILYFNERYIEVLLRRRGNREEADEFRSKAEARLKAIQSVFYDSNSGLYYDFILNDDNSGRGNQSDIFSPASVWPYWWVGNNVDDNGAQKAFSFVGEVLAKNPGGIPATLINTGQQWDAPNAWPPLQFITIQGAMETGNKKLATDIAQAYVNNVFCAWYKTGGSIPNMLKQLPGMSDTGHMFAKYNSTTVGAQSGSGKYSAQVGFGWTNGILLWVMDNFGDVLKTPVCPGIEIEIQSTKATSSAPQAASVHRSVKSLTLSSGKWMVDNFQGQIEILL</sequence>
<proteinExistence type="inferred from homology"/>
<dbReference type="InterPro" id="IPR018232">
    <property type="entry name" value="Glyco_hydro_37_CS"/>
</dbReference>
<keyword evidence="2 4" id="KW-0378">Hydrolase</keyword>
<evidence type="ECO:0000256" key="5">
    <source>
        <dbReference type="SAM" id="SignalP"/>
    </source>
</evidence>
<dbReference type="Pfam" id="PF01204">
    <property type="entry name" value="Trehalase"/>
    <property type="match status" value="1"/>
</dbReference>
<gene>
    <name evidence="6" type="ORF">GGI15_003001</name>
</gene>
<accession>A0A9W8HEL3</accession>
<evidence type="ECO:0000313" key="6">
    <source>
        <dbReference type="EMBL" id="KAJ2782159.1"/>
    </source>
</evidence>
<dbReference type="EMBL" id="JANBUM010000184">
    <property type="protein sequence ID" value="KAJ2782159.1"/>
    <property type="molecule type" value="Genomic_DNA"/>
</dbReference>
<keyword evidence="7" id="KW-1185">Reference proteome</keyword>
<keyword evidence="5" id="KW-0732">Signal</keyword>
<keyword evidence="3 4" id="KW-0326">Glycosidase</keyword>
<feature type="signal peptide" evidence="5">
    <location>
        <begin position="1"/>
        <end position="18"/>
    </location>
</feature>
<dbReference type="InterPro" id="IPR001661">
    <property type="entry name" value="Glyco_hydro_37"/>
</dbReference>
<comment type="catalytic activity">
    <reaction evidence="4">
        <text>alpha,alpha-trehalose + H2O = alpha-D-glucose + beta-D-glucose</text>
        <dbReference type="Rhea" id="RHEA:32675"/>
        <dbReference type="ChEBI" id="CHEBI:15377"/>
        <dbReference type="ChEBI" id="CHEBI:15903"/>
        <dbReference type="ChEBI" id="CHEBI:16551"/>
        <dbReference type="ChEBI" id="CHEBI:17925"/>
        <dbReference type="EC" id="3.2.1.28"/>
    </reaction>
</comment>
<reference evidence="6" key="1">
    <citation type="submission" date="2022-07" db="EMBL/GenBank/DDBJ databases">
        <title>Phylogenomic reconstructions and comparative analyses of Kickxellomycotina fungi.</title>
        <authorList>
            <person name="Reynolds N.K."/>
            <person name="Stajich J.E."/>
            <person name="Barry K."/>
            <person name="Grigoriev I.V."/>
            <person name="Crous P."/>
            <person name="Smith M.E."/>
        </authorList>
    </citation>
    <scope>NUCLEOTIDE SEQUENCE</scope>
    <source>
        <strain evidence="6">BCRC 34489</strain>
    </source>
</reference>
<evidence type="ECO:0000256" key="2">
    <source>
        <dbReference type="ARBA" id="ARBA00022801"/>
    </source>
</evidence>
<dbReference type="PANTHER" id="PTHR23403">
    <property type="entry name" value="TREHALASE"/>
    <property type="match status" value="1"/>
</dbReference>
<evidence type="ECO:0000256" key="1">
    <source>
        <dbReference type="ARBA" id="ARBA00005615"/>
    </source>
</evidence>
<evidence type="ECO:0000256" key="3">
    <source>
        <dbReference type="ARBA" id="ARBA00023295"/>
    </source>
</evidence>
<name>A0A9W8HEL3_9FUNG</name>
<dbReference type="PANTHER" id="PTHR23403:SF1">
    <property type="entry name" value="TREHALASE"/>
    <property type="match status" value="1"/>
</dbReference>